<dbReference type="EMBL" id="JAELUP010000003">
    <property type="protein sequence ID" value="MBJ6359953.1"/>
    <property type="molecule type" value="Genomic_DNA"/>
</dbReference>
<keyword evidence="9" id="KW-1185">Reference proteome</keyword>
<dbReference type="GO" id="GO:0005886">
    <property type="term" value="C:plasma membrane"/>
    <property type="evidence" value="ECO:0007669"/>
    <property type="project" value="UniProtKB-SubCell"/>
</dbReference>
<proteinExistence type="inferred from homology"/>
<evidence type="ECO:0000256" key="1">
    <source>
        <dbReference type="ARBA" id="ARBA00004651"/>
    </source>
</evidence>
<feature type="transmembrane region" description="Helical" evidence="6">
    <location>
        <begin position="6"/>
        <end position="22"/>
    </location>
</feature>
<evidence type="ECO:0000256" key="4">
    <source>
        <dbReference type="ARBA" id="ARBA00022989"/>
    </source>
</evidence>
<name>A0A934J409_9BACL</name>
<comment type="caution">
    <text evidence="8">The sequence shown here is derived from an EMBL/GenBank/DDBJ whole genome shotgun (WGS) entry which is preliminary data.</text>
</comment>
<evidence type="ECO:0000259" key="7">
    <source>
        <dbReference type="Pfam" id="PF09335"/>
    </source>
</evidence>
<protein>
    <recommendedName>
        <fullName evidence="6">TVP38/TMEM64 family membrane protein</fullName>
    </recommendedName>
</protein>
<keyword evidence="2 6" id="KW-1003">Cell membrane</keyword>
<evidence type="ECO:0000256" key="6">
    <source>
        <dbReference type="RuleBase" id="RU366058"/>
    </source>
</evidence>
<organism evidence="8 9">
    <name type="scientific">Paenibacillus roseus</name>
    <dbReference type="NCBI Taxonomy" id="2798579"/>
    <lineage>
        <taxon>Bacteria</taxon>
        <taxon>Bacillati</taxon>
        <taxon>Bacillota</taxon>
        <taxon>Bacilli</taxon>
        <taxon>Bacillales</taxon>
        <taxon>Paenibacillaceae</taxon>
        <taxon>Paenibacillus</taxon>
    </lineage>
</organism>
<feature type="domain" description="VTT" evidence="7">
    <location>
        <begin position="51"/>
        <end position="170"/>
    </location>
</feature>
<dbReference type="PANTHER" id="PTHR12677">
    <property type="entry name" value="GOLGI APPARATUS MEMBRANE PROTEIN TVP38-RELATED"/>
    <property type="match status" value="1"/>
</dbReference>
<dbReference type="InterPro" id="IPR015414">
    <property type="entry name" value="TMEM64"/>
</dbReference>
<accession>A0A934J409</accession>
<feature type="transmembrane region" description="Helical" evidence="6">
    <location>
        <begin position="34"/>
        <end position="51"/>
    </location>
</feature>
<dbReference type="Pfam" id="PF09335">
    <property type="entry name" value="VTT_dom"/>
    <property type="match status" value="1"/>
</dbReference>
<comment type="subcellular location">
    <subcellularLocation>
        <location evidence="1 6">Cell membrane</location>
        <topology evidence="1 6">Multi-pass membrane protein</topology>
    </subcellularLocation>
</comment>
<keyword evidence="3 6" id="KW-0812">Transmembrane</keyword>
<dbReference type="PANTHER" id="PTHR12677:SF59">
    <property type="entry name" value="GOLGI APPARATUS MEMBRANE PROTEIN TVP38-RELATED"/>
    <property type="match status" value="1"/>
</dbReference>
<dbReference type="Proteomes" id="UP000640274">
    <property type="component" value="Unassembled WGS sequence"/>
</dbReference>
<feature type="transmembrane region" description="Helical" evidence="6">
    <location>
        <begin position="118"/>
        <end position="140"/>
    </location>
</feature>
<dbReference type="RefSeq" id="WP_199017478.1">
    <property type="nucleotide sequence ID" value="NZ_JAELUP010000003.1"/>
</dbReference>
<feature type="transmembrane region" description="Helical" evidence="6">
    <location>
        <begin position="146"/>
        <end position="167"/>
    </location>
</feature>
<gene>
    <name evidence="8" type="ORF">JFN88_01280</name>
</gene>
<comment type="similarity">
    <text evidence="6">Belongs to the TVP38/TMEM64 family.</text>
</comment>
<evidence type="ECO:0000256" key="5">
    <source>
        <dbReference type="ARBA" id="ARBA00023136"/>
    </source>
</evidence>
<feature type="transmembrane region" description="Helical" evidence="6">
    <location>
        <begin position="71"/>
        <end position="92"/>
    </location>
</feature>
<evidence type="ECO:0000313" key="8">
    <source>
        <dbReference type="EMBL" id="MBJ6359953.1"/>
    </source>
</evidence>
<keyword evidence="5 6" id="KW-0472">Membrane</keyword>
<dbReference type="AlphaFoldDB" id="A0A934J409"/>
<keyword evidence="4 6" id="KW-1133">Transmembrane helix</keyword>
<evidence type="ECO:0000256" key="2">
    <source>
        <dbReference type="ARBA" id="ARBA00022475"/>
    </source>
</evidence>
<feature type="transmembrane region" description="Helical" evidence="6">
    <location>
        <begin position="179"/>
        <end position="199"/>
    </location>
</feature>
<dbReference type="InterPro" id="IPR032816">
    <property type="entry name" value="VTT_dom"/>
</dbReference>
<evidence type="ECO:0000256" key="3">
    <source>
        <dbReference type="ARBA" id="ARBA00022692"/>
    </source>
</evidence>
<reference evidence="8" key="1">
    <citation type="submission" date="2020-12" db="EMBL/GenBank/DDBJ databases">
        <authorList>
            <person name="Huq M.A."/>
        </authorList>
    </citation>
    <scope>NUCLEOTIDE SEQUENCE</scope>
    <source>
        <strain evidence="8">MAHUQ-46</strain>
    </source>
</reference>
<sequence>MRLWKVGLIYLGIAALFFYYRTELSNWLIHQYPPIGLVFAVAVALAIFPVLPYKLIIGTLGFKYGPLSGALISWAAVSVASILLFLAARKLFRERAIAYINRFEQAERIGQMIERRPFLTIFIARLIPFFPQGLVNLYPAFLSVRLSTYIVASSLGKIPAMLLFSYLGAQLFTDWRRALLVLAVYSCAVLAAYLCYRLWFHKPTAGQ</sequence>
<evidence type="ECO:0000313" key="9">
    <source>
        <dbReference type="Proteomes" id="UP000640274"/>
    </source>
</evidence>